<organism evidence="1 2">
    <name type="scientific">Acaulospora morrowiae</name>
    <dbReference type="NCBI Taxonomy" id="94023"/>
    <lineage>
        <taxon>Eukaryota</taxon>
        <taxon>Fungi</taxon>
        <taxon>Fungi incertae sedis</taxon>
        <taxon>Mucoromycota</taxon>
        <taxon>Glomeromycotina</taxon>
        <taxon>Glomeromycetes</taxon>
        <taxon>Diversisporales</taxon>
        <taxon>Acaulosporaceae</taxon>
        <taxon>Acaulospora</taxon>
    </lineage>
</organism>
<name>A0A9N9AS38_9GLOM</name>
<dbReference type="OrthoDB" id="2327346at2759"/>
<accession>A0A9N9AS38</accession>
<gene>
    <name evidence="1" type="ORF">AMORRO_LOCUS5110</name>
</gene>
<keyword evidence="2" id="KW-1185">Reference proteome</keyword>
<protein>
    <submittedName>
        <fullName evidence="1">7832_t:CDS:1</fullName>
    </submittedName>
</protein>
<proteinExistence type="predicted"/>
<reference evidence="1" key="1">
    <citation type="submission" date="2021-06" db="EMBL/GenBank/DDBJ databases">
        <authorList>
            <person name="Kallberg Y."/>
            <person name="Tangrot J."/>
            <person name="Rosling A."/>
        </authorList>
    </citation>
    <scope>NUCLEOTIDE SEQUENCE</scope>
    <source>
        <strain evidence="1">CL551</strain>
    </source>
</reference>
<dbReference type="EMBL" id="CAJVPV010002979">
    <property type="protein sequence ID" value="CAG8540681.1"/>
    <property type="molecule type" value="Genomic_DNA"/>
</dbReference>
<dbReference type="Proteomes" id="UP000789342">
    <property type="component" value="Unassembled WGS sequence"/>
</dbReference>
<sequence>MSSTESNIVTSISGFGPEAYLLPGTSIEKTSEFSLPPIFALDISVPHFALRRRNAIVEAQYGVFVNY</sequence>
<dbReference type="AlphaFoldDB" id="A0A9N9AS38"/>
<evidence type="ECO:0000313" key="1">
    <source>
        <dbReference type="EMBL" id="CAG8540681.1"/>
    </source>
</evidence>
<comment type="caution">
    <text evidence="1">The sequence shown here is derived from an EMBL/GenBank/DDBJ whole genome shotgun (WGS) entry which is preliminary data.</text>
</comment>
<evidence type="ECO:0000313" key="2">
    <source>
        <dbReference type="Proteomes" id="UP000789342"/>
    </source>
</evidence>